<reference evidence="2 3" key="1">
    <citation type="submission" date="2021-06" db="EMBL/GenBank/DDBJ databases">
        <authorList>
            <person name="Grouzdev D.S."/>
            <person name="Koziaeva V."/>
        </authorList>
    </citation>
    <scope>NUCLEOTIDE SEQUENCE [LARGE SCALE GENOMIC DNA]</scope>
    <source>
        <strain evidence="2 3">22</strain>
    </source>
</reference>
<keyword evidence="1" id="KW-1133">Transmembrane helix</keyword>
<dbReference type="AlphaFoldDB" id="A0A947D744"/>
<keyword evidence="1" id="KW-0472">Membrane</keyword>
<proteinExistence type="predicted"/>
<organism evidence="2 3">
    <name type="scientific">Prosthecodimorpha staleyi</name>
    <dbReference type="NCBI Taxonomy" id="2840188"/>
    <lineage>
        <taxon>Bacteria</taxon>
        <taxon>Pseudomonadati</taxon>
        <taxon>Pseudomonadota</taxon>
        <taxon>Alphaproteobacteria</taxon>
        <taxon>Hyphomicrobiales</taxon>
        <taxon>Ancalomicrobiaceae</taxon>
        <taxon>Prosthecodimorpha</taxon>
    </lineage>
</organism>
<dbReference type="EMBL" id="JAHHZF010000003">
    <property type="protein sequence ID" value="MBT9289422.1"/>
    <property type="molecule type" value="Genomic_DNA"/>
</dbReference>
<comment type="caution">
    <text evidence="2">The sequence shown here is derived from an EMBL/GenBank/DDBJ whole genome shotgun (WGS) entry which is preliminary data.</text>
</comment>
<sequence>MSGAVMGENDKIELDGVKLTEAQQKRRRQRNVAIAAVLVSLVVIFYVVTILKMGPGILARPL</sequence>
<keyword evidence="1" id="KW-0812">Transmembrane</keyword>
<dbReference type="RefSeq" id="WP_140939921.1">
    <property type="nucleotide sequence ID" value="NZ_JAHHZF010000003.1"/>
</dbReference>
<keyword evidence="3" id="KW-1185">Reference proteome</keyword>
<name>A0A947D744_9HYPH</name>
<evidence type="ECO:0008006" key="4">
    <source>
        <dbReference type="Google" id="ProtNLM"/>
    </source>
</evidence>
<accession>A0A947D744</accession>
<feature type="transmembrane region" description="Helical" evidence="1">
    <location>
        <begin position="32"/>
        <end position="51"/>
    </location>
</feature>
<protein>
    <recommendedName>
        <fullName evidence="4">CoxF protein</fullName>
    </recommendedName>
</protein>
<evidence type="ECO:0000313" key="2">
    <source>
        <dbReference type="EMBL" id="MBT9289422.1"/>
    </source>
</evidence>
<dbReference type="Proteomes" id="UP000766595">
    <property type="component" value="Unassembled WGS sequence"/>
</dbReference>
<evidence type="ECO:0000313" key="3">
    <source>
        <dbReference type="Proteomes" id="UP000766595"/>
    </source>
</evidence>
<evidence type="ECO:0000256" key="1">
    <source>
        <dbReference type="SAM" id="Phobius"/>
    </source>
</evidence>
<gene>
    <name evidence="2" type="ORF">KL771_08160</name>
</gene>